<protein>
    <recommendedName>
        <fullName evidence="4">Lipoprotein</fullName>
    </recommendedName>
</protein>
<evidence type="ECO:0000313" key="2">
    <source>
        <dbReference type="EMBL" id="RGD73622.1"/>
    </source>
</evidence>
<name>A0A3E3DWH4_9FIRM</name>
<proteinExistence type="predicted"/>
<comment type="caution">
    <text evidence="2">The sequence shown here is derived from an EMBL/GenBank/DDBJ whole genome shotgun (WGS) entry which is preliminary data.</text>
</comment>
<dbReference type="Proteomes" id="UP000261212">
    <property type="component" value="Unassembled WGS sequence"/>
</dbReference>
<feature type="signal peptide" evidence="1">
    <location>
        <begin position="1"/>
        <end position="19"/>
    </location>
</feature>
<dbReference type="EMBL" id="QUSM01000005">
    <property type="protein sequence ID" value="RGD73622.1"/>
    <property type="molecule type" value="Genomic_DNA"/>
</dbReference>
<gene>
    <name evidence="2" type="ORF">DW687_09740</name>
</gene>
<reference evidence="2 3" key="1">
    <citation type="submission" date="2018-08" db="EMBL/GenBank/DDBJ databases">
        <title>A genome reference for cultivated species of the human gut microbiota.</title>
        <authorList>
            <person name="Zou Y."/>
            <person name="Xue W."/>
            <person name="Luo G."/>
        </authorList>
    </citation>
    <scope>NUCLEOTIDE SEQUENCE [LARGE SCALE GENOMIC DNA]</scope>
    <source>
        <strain evidence="2 3">AM25-6</strain>
    </source>
</reference>
<dbReference type="AlphaFoldDB" id="A0A3E3DWH4"/>
<dbReference type="PROSITE" id="PS51257">
    <property type="entry name" value="PROKAR_LIPOPROTEIN"/>
    <property type="match status" value="1"/>
</dbReference>
<evidence type="ECO:0008006" key="4">
    <source>
        <dbReference type="Google" id="ProtNLM"/>
    </source>
</evidence>
<keyword evidence="1" id="KW-0732">Signal</keyword>
<accession>A0A3E3DWH4</accession>
<sequence>MKKLISICLTLLIIPSFFACSNPVKDYETNEKSNYMTDETFKGGKDTSATSIRKIWINDLIGDTKIIMDFDETDKIPTHTISYSKNEKQIKISFDNVNVETARISDYKNNKIIKKIESKNKVGNKSEVIITLNKAIKYRTDETIDSSQLVLNLR</sequence>
<feature type="chain" id="PRO_5039627653" description="Lipoprotein" evidence="1">
    <location>
        <begin position="20"/>
        <end position="154"/>
    </location>
</feature>
<organism evidence="2 3">
    <name type="scientific">Anaerofustis stercorihominis</name>
    <dbReference type="NCBI Taxonomy" id="214853"/>
    <lineage>
        <taxon>Bacteria</taxon>
        <taxon>Bacillati</taxon>
        <taxon>Bacillota</taxon>
        <taxon>Clostridia</taxon>
        <taxon>Eubacteriales</taxon>
        <taxon>Eubacteriaceae</taxon>
        <taxon>Anaerofustis</taxon>
    </lineage>
</organism>
<dbReference type="RefSeq" id="WP_117532593.1">
    <property type="nucleotide sequence ID" value="NZ_QUSM01000005.1"/>
</dbReference>
<evidence type="ECO:0000256" key="1">
    <source>
        <dbReference type="SAM" id="SignalP"/>
    </source>
</evidence>
<evidence type="ECO:0000313" key="3">
    <source>
        <dbReference type="Proteomes" id="UP000261212"/>
    </source>
</evidence>